<dbReference type="Proteomes" id="UP001311232">
    <property type="component" value="Unassembled WGS sequence"/>
</dbReference>
<evidence type="ECO:0000313" key="1">
    <source>
        <dbReference type="EMBL" id="KAK5604248.1"/>
    </source>
</evidence>
<proteinExistence type="predicted"/>
<evidence type="ECO:0000313" key="2">
    <source>
        <dbReference type="Proteomes" id="UP001311232"/>
    </source>
</evidence>
<keyword evidence="2" id="KW-1185">Reference proteome</keyword>
<sequence length="104" mass="11602">MEANEAIMQAADTLSMVGALRRVTTLEERVSLVQSAADFFVNGRVSTALQQFVEGLKTLNVLDEIQKNPALFHEWFVCDEKPLWHGTCTHFSKCVFLCKAAIKG</sequence>
<name>A0AAV9R552_9TELE</name>
<gene>
    <name evidence="1" type="ORF">CRENBAI_020759</name>
</gene>
<accession>A0AAV9R552</accession>
<comment type="caution">
    <text evidence="1">The sequence shown here is derived from an EMBL/GenBank/DDBJ whole genome shotgun (WGS) entry which is preliminary data.</text>
</comment>
<organism evidence="1 2">
    <name type="scientific">Crenichthys baileyi</name>
    <name type="common">White River springfish</name>
    <dbReference type="NCBI Taxonomy" id="28760"/>
    <lineage>
        <taxon>Eukaryota</taxon>
        <taxon>Metazoa</taxon>
        <taxon>Chordata</taxon>
        <taxon>Craniata</taxon>
        <taxon>Vertebrata</taxon>
        <taxon>Euteleostomi</taxon>
        <taxon>Actinopterygii</taxon>
        <taxon>Neopterygii</taxon>
        <taxon>Teleostei</taxon>
        <taxon>Neoteleostei</taxon>
        <taxon>Acanthomorphata</taxon>
        <taxon>Ovalentaria</taxon>
        <taxon>Atherinomorphae</taxon>
        <taxon>Cyprinodontiformes</taxon>
        <taxon>Goodeidae</taxon>
        <taxon>Crenichthys</taxon>
    </lineage>
</organism>
<dbReference type="EMBL" id="JAHHUM010002360">
    <property type="protein sequence ID" value="KAK5604248.1"/>
    <property type="molecule type" value="Genomic_DNA"/>
</dbReference>
<reference evidence="1 2" key="1">
    <citation type="submission" date="2021-06" db="EMBL/GenBank/DDBJ databases">
        <authorList>
            <person name="Palmer J.M."/>
        </authorList>
    </citation>
    <scope>NUCLEOTIDE SEQUENCE [LARGE SCALE GENOMIC DNA]</scope>
    <source>
        <strain evidence="1 2">MEX-2019</strain>
        <tissue evidence="1">Muscle</tissue>
    </source>
</reference>
<dbReference type="AlphaFoldDB" id="A0AAV9R552"/>
<protein>
    <submittedName>
        <fullName evidence="1">Uncharacterized protein</fullName>
    </submittedName>
</protein>